<dbReference type="AlphaFoldDB" id="A0A166EIE1"/>
<proteinExistence type="predicted"/>
<feature type="region of interest" description="Disordered" evidence="1">
    <location>
        <begin position="1"/>
        <end position="153"/>
    </location>
</feature>
<evidence type="ECO:0000256" key="1">
    <source>
        <dbReference type="SAM" id="MobiDB-lite"/>
    </source>
</evidence>
<keyword evidence="3" id="KW-1185">Reference proteome</keyword>
<evidence type="ECO:0000313" key="2">
    <source>
        <dbReference type="EMBL" id="KZT39623.1"/>
    </source>
</evidence>
<evidence type="ECO:0000313" key="3">
    <source>
        <dbReference type="Proteomes" id="UP000076798"/>
    </source>
</evidence>
<name>A0A166EIE1_9AGAM</name>
<protein>
    <submittedName>
        <fullName evidence="2">Uncharacterized protein</fullName>
    </submittedName>
</protein>
<dbReference type="Proteomes" id="UP000076798">
    <property type="component" value="Unassembled WGS sequence"/>
</dbReference>
<sequence length="227" mass="24985">MTPKSTDNEDLESETRLDERDDSEEQEPIVNHYSWRDKLKALDEQFDSDDDADMGGAPPASNEQLPRMESTPAKRSAPLFLASPASVAMDGSPHQSSSKSKPPPKSLPASSPEASTSDHVHDAASPTSNVRKAKRGQSKTSKPKPLTKKQMNETIRESARIQSGTIQVIPLIYTIFTQSIDRRFDIPRPENQSIPYQHLLTGLRLVISRSSNGCHLNPPAASILPHL</sequence>
<reference evidence="2 3" key="1">
    <citation type="journal article" date="2016" name="Mol. Biol. Evol.">
        <title>Comparative Genomics of Early-Diverging Mushroom-Forming Fungi Provides Insights into the Origins of Lignocellulose Decay Capabilities.</title>
        <authorList>
            <person name="Nagy L.G."/>
            <person name="Riley R."/>
            <person name="Tritt A."/>
            <person name="Adam C."/>
            <person name="Daum C."/>
            <person name="Floudas D."/>
            <person name="Sun H."/>
            <person name="Yadav J.S."/>
            <person name="Pangilinan J."/>
            <person name="Larsson K.H."/>
            <person name="Matsuura K."/>
            <person name="Barry K."/>
            <person name="Labutti K."/>
            <person name="Kuo R."/>
            <person name="Ohm R.A."/>
            <person name="Bhattacharya S.S."/>
            <person name="Shirouzu T."/>
            <person name="Yoshinaga Y."/>
            <person name="Martin F.M."/>
            <person name="Grigoriev I.V."/>
            <person name="Hibbett D.S."/>
        </authorList>
    </citation>
    <scope>NUCLEOTIDE SEQUENCE [LARGE SCALE GENOMIC DNA]</scope>
    <source>
        <strain evidence="2 3">HHB10207 ss-3</strain>
    </source>
</reference>
<feature type="compositionally biased region" description="Basic residues" evidence="1">
    <location>
        <begin position="131"/>
        <end position="147"/>
    </location>
</feature>
<feature type="compositionally biased region" description="Basic and acidic residues" evidence="1">
    <location>
        <begin position="34"/>
        <end position="43"/>
    </location>
</feature>
<dbReference type="EMBL" id="KV428043">
    <property type="protein sequence ID" value="KZT39623.1"/>
    <property type="molecule type" value="Genomic_DNA"/>
</dbReference>
<gene>
    <name evidence="2" type="ORF">SISSUDRAFT_1045317</name>
</gene>
<organism evidence="2 3">
    <name type="scientific">Sistotremastrum suecicum HHB10207 ss-3</name>
    <dbReference type="NCBI Taxonomy" id="1314776"/>
    <lineage>
        <taxon>Eukaryota</taxon>
        <taxon>Fungi</taxon>
        <taxon>Dikarya</taxon>
        <taxon>Basidiomycota</taxon>
        <taxon>Agaricomycotina</taxon>
        <taxon>Agaricomycetes</taxon>
        <taxon>Sistotremastrales</taxon>
        <taxon>Sistotremastraceae</taxon>
        <taxon>Sistotremastrum</taxon>
    </lineage>
</organism>
<accession>A0A166EIE1</accession>
<feature type="compositionally biased region" description="Acidic residues" evidence="1">
    <location>
        <begin position="44"/>
        <end position="53"/>
    </location>
</feature>